<evidence type="ECO:0000313" key="8">
    <source>
        <dbReference type="EMBL" id="RDW23487.1"/>
    </source>
</evidence>
<dbReference type="FunFam" id="1.20.1250.20:FF:000976">
    <property type="entry name" value="YALI0A00869p"/>
    <property type="match status" value="1"/>
</dbReference>
<keyword evidence="5 7" id="KW-0472">Membrane</keyword>
<evidence type="ECO:0000256" key="5">
    <source>
        <dbReference type="ARBA" id="ARBA00023136"/>
    </source>
</evidence>
<feature type="transmembrane region" description="Helical" evidence="7">
    <location>
        <begin position="177"/>
        <end position="203"/>
    </location>
</feature>
<feature type="transmembrane region" description="Helical" evidence="7">
    <location>
        <begin position="324"/>
        <end position="342"/>
    </location>
</feature>
<feature type="transmembrane region" description="Helical" evidence="7">
    <location>
        <begin position="413"/>
        <end position="433"/>
    </location>
</feature>
<keyword evidence="2" id="KW-0813">Transport</keyword>
<feature type="transmembrane region" description="Helical" evidence="7">
    <location>
        <begin position="285"/>
        <end position="304"/>
    </location>
</feature>
<dbReference type="Proteomes" id="UP000256601">
    <property type="component" value="Unassembled WGS sequence"/>
</dbReference>
<reference evidence="8 9" key="1">
    <citation type="submission" date="2018-07" db="EMBL/GenBank/DDBJ databases">
        <title>Draft Genome Assemblies for Five Robust Yarrowia lipolytica Strains Exhibiting High Lipid Production and Pentose Sugar Utilization and Sugar Alcohol Secretion from Undetoxified Lignocellulosic Biomass Hydrolysates.</title>
        <authorList>
            <consortium name="DOE Joint Genome Institute"/>
            <person name="Walker C."/>
            <person name="Ryu S."/>
            <person name="Na H."/>
            <person name="Zane M."/>
            <person name="LaButti K."/>
            <person name="Lipzen A."/>
            <person name="Haridas S."/>
            <person name="Barry K."/>
            <person name="Grigoriev I.V."/>
            <person name="Quarterman J."/>
            <person name="Slininger P."/>
            <person name="Dien B."/>
            <person name="Trinh C.T."/>
        </authorList>
    </citation>
    <scope>NUCLEOTIDE SEQUENCE [LARGE SCALE GENOMIC DNA]</scope>
    <source>
        <strain evidence="8 9">YB392</strain>
    </source>
</reference>
<dbReference type="Gene3D" id="1.20.1250.20">
    <property type="entry name" value="MFS general substrate transporter like domains"/>
    <property type="match status" value="1"/>
</dbReference>
<dbReference type="GO" id="GO:0016020">
    <property type="term" value="C:membrane"/>
    <property type="evidence" value="ECO:0007669"/>
    <property type="project" value="UniProtKB-SubCell"/>
</dbReference>
<organism evidence="8 9">
    <name type="scientific">Yarrowia lipolytica</name>
    <name type="common">Candida lipolytica</name>
    <dbReference type="NCBI Taxonomy" id="4952"/>
    <lineage>
        <taxon>Eukaryota</taxon>
        <taxon>Fungi</taxon>
        <taxon>Dikarya</taxon>
        <taxon>Ascomycota</taxon>
        <taxon>Saccharomycotina</taxon>
        <taxon>Dipodascomycetes</taxon>
        <taxon>Dipodascales</taxon>
        <taxon>Dipodascales incertae sedis</taxon>
        <taxon>Yarrowia</taxon>
    </lineage>
</organism>
<feature type="transmembrane region" description="Helical" evidence="7">
    <location>
        <begin position="92"/>
        <end position="112"/>
    </location>
</feature>
<accession>A0A371BZH6</accession>
<feature type="transmembrane region" description="Helical" evidence="7">
    <location>
        <begin position="209"/>
        <end position="232"/>
    </location>
</feature>
<protein>
    <submittedName>
        <fullName evidence="8">Major facilitator superfamily domain-containing protein</fullName>
    </submittedName>
</protein>
<dbReference type="InterPro" id="IPR036259">
    <property type="entry name" value="MFS_trans_sf"/>
</dbReference>
<dbReference type="VEuPathDB" id="FungiDB:YALI1_A01143g"/>
<feature type="transmembrane region" description="Helical" evidence="7">
    <location>
        <begin position="349"/>
        <end position="367"/>
    </location>
</feature>
<gene>
    <name evidence="8" type="ORF">B0I71DRAFT_124056</name>
</gene>
<feature type="transmembrane region" description="Helical" evidence="7">
    <location>
        <begin position="145"/>
        <end position="165"/>
    </location>
</feature>
<dbReference type="SUPFAM" id="SSF103473">
    <property type="entry name" value="MFS general substrate transporter"/>
    <property type="match status" value="1"/>
</dbReference>
<name>A0A371BZH6_YARLL</name>
<evidence type="ECO:0000256" key="4">
    <source>
        <dbReference type="ARBA" id="ARBA00022989"/>
    </source>
</evidence>
<dbReference type="AlphaFoldDB" id="A0A371BZH6"/>
<evidence type="ECO:0000256" key="3">
    <source>
        <dbReference type="ARBA" id="ARBA00022692"/>
    </source>
</evidence>
<feature type="transmembrane region" description="Helical" evidence="7">
    <location>
        <begin position="119"/>
        <end position="139"/>
    </location>
</feature>
<dbReference type="GO" id="GO:0022857">
    <property type="term" value="F:transmembrane transporter activity"/>
    <property type="evidence" value="ECO:0007669"/>
    <property type="project" value="InterPro"/>
</dbReference>
<feature type="transmembrane region" description="Helical" evidence="7">
    <location>
        <begin position="445"/>
        <end position="467"/>
    </location>
</feature>
<dbReference type="VEuPathDB" id="FungiDB:YALI0_A00869g"/>
<sequence>MDSSSPDKSVACGDGDLVESASGEDLQKTSVDPISEKDVLTPQQAKKLRFATSLNVGLQLQAFCASHIICRDVISSGAVGIQKWLAPRRYEWSIACLYFPYAVLPLVFVFLFKRCNPRIFLGSEMFLWGLNCLLFAFVHNYGGMIMARLFLGLLLNFGVPAMLYVVYENHGRYNGQFILACAWGVSWFLVPCFAMIAIALGLIHDGKAGWQWMFIITGTAGCLQSSLVFLTLPEYFYSSRWIRKNGLAAYQYFKAYTEADYANGNPVEPTETLVEGLVMTVKDPLVWGCGILGMFTMYGIGSCYSQFMTYTFGYLKYSPAEGQLIVWPVMFMCMVWCLLQAWFSGKWKVNYYFLLSNYVFAIIGWALVVCQPSDHNLWIMYGGAWFVLPNMVSAFVTNACWLGSNVQGRNRRLMSFTVFAMIVNWFGVLEFRTHTHREIPVFHRAGWIDMGFMIGACFLSTAVFLWLRRLNRNGGGRNGFEYLL</sequence>
<evidence type="ECO:0000256" key="7">
    <source>
        <dbReference type="SAM" id="Phobius"/>
    </source>
</evidence>
<keyword evidence="4 7" id="KW-1133">Transmembrane helix</keyword>
<evidence type="ECO:0000256" key="6">
    <source>
        <dbReference type="SAM" id="MobiDB-lite"/>
    </source>
</evidence>
<dbReference type="Pfam" id="PF07690">
    <property type="entry name" value="MFS_1"/>
    <property type="match status" value="1"/>
</dbReference>
<feature type="transmembrane region" description="Helical" evidence="7">
    <location>
        <begin position="379"/>
        <end position="401"/>
    </location>
</feature>
<dbReference type="InterPro" id="IPR011701">
    <property type="entry name" value="MFS"/>
</dbReference>
<evidence type="ECO:0000313" key="9">
    <source>
        <dbReference type="Proteomes" id="UP000256601"/>
    </source>
</evidence>
<dbReference type="PANTHER" id="PTHR43791">
    <property type="entry name" value="PERMEASE-RELATED"/>
    <property type="match status" value="1"/>
</dbReference>
<keyword evidence="3 7" id="KW-0812">Transmembrane</keyword>
<comment type="subcellular location">
    <subcellularLocation>
        <location evidence="1">Membrane</location>
        <topology evidence="1">Multi-pass membrane protein</topology>
    </subcellularLocation>
</comment>
<feature type="region of interest" description="Disordered" evidence="6">
    <location>
        <begin position="1"/>
        <end position="28"/>
    </location>
</feature>
<evidence type="ECO:0000256" key="1">
    <source>
        <dbReference type="ARBA" id="ARBA00004141"/>
    </source>
</evidence>
<dbReference type="EMBL" id="KZ859082">
    <property type="protein sequence ID" value="RDW23487.1"/>
    <property type="molecule type" value="Genomic_DNA"/>
</dbReference>
<dbReference type="PANTHER" id="PTHR43791:SF85">
    <property type="entry name" value="TRANSPORTER, PUTATIVE (AFU_ORTHOLOGUE AFUA_6G00710)-RELATED"/>
    <property type="match status" value="1"/>
</dbReference>
<evidence type="ECO:0000256" key="2">
    <source>
        <dbReference type="ARBA" id="ARBA00022448"/>
    </source>
</evidence>
<proteinExistence type="predicted"/>